<dbReference type="SMART" id="SM00380">
    <property type="entry name" value="AP2"/>
    <property type="match status" value="1"/>
</dbReference>
<keyword evidence="10" id="KW-1185">Reference proteome</keyword>
<evidence type="ECO:0000259" key="8">
    <source>
        <dbReference type="PROSITE" id="PS51032"/>
    </source>
</evidence>
<keyword evidence="4" id="KW-0804">Transcription</keyword>
<comment type="subcellular location">
    <subcellularLocation>
        <location evidence="1">Nucleus</location>
    </subcellularLocation>
</comment>
<keyword evidence="3" id="KW-0238">DNA-binding</keyword>
<dbReference type="Pfam" id="PF00847">
    <property type="entry name" value="AP2"/>
    <property type="match status" value="1"/>
</dbReference>
<dbReference type="PRINTS" id="PR00367">
    <property type="entry name" value="ETHRSPELEMNT"/>
</dbReference>
<organism evidence="9 10">
    <name type="scientific">Kalanchoe fedtschenkoi</name>
    <name type="common">Lavender scallops</name>
    <name type="synonym">South American air plant</name>
    <dbReference type="NCBI Taxonomy" id="63787"/>
    <lineage>
        <taxon>Eukaryota</taxon>
        <taxon>Viridiplantae</taxon>
        <taxon>Streptophyta</taxon>
        <taxon>Embryophyta</taxon>
        <taxon>Tracheophyta</taxon>
        <taxon>Spermatophyta</taxon>
        <taxon>Magnoliopsida</taxon>
        <taxon>eudicotyledons</taxon>
        <taxon>Gunneridae</taxon>
        <taxon>Pentapetalae</taxon>
        <taxon>Saxifragales</taxon>
        <taxon>Crassulaceae</taxon>
        <taxon>Kalanchoe</taxon>
    </lineage>
</organism>
<accession>A0A7N0U9F0</accession>
<dbReference type="CDD" id="cd00018">
    <property type="entry name" value="AP2"/>
    <property type="match status" value="1"/>
</dbReference>
<dbReference type="EnsemblPlants" id="Kaladp0058s0552.1.v1.1">
    <property type="protein sequence ID" value="Kaladp0058s0552.1.v1.1.CDS.1"/>
    <property type="gene ID" value="Kaladp0058s0552.v1.1"/>
</dbReference>
<dbReference type="PANTHER" id="PTHR31194:SF189">
    <property type="entry name" value="AP2_ERF DOMAIN-CONTAINING PROTEIN"/>
    <property type="match status" value="1"/>
</dbReference>
<dbReference type="GO" id="GO:0003677">
    <property type="term" value="F:DNA binding"/>
    <property type="evidence" value="ECO:0007669"/>
    <property type="project" value="UniProtKB-KW"/>
</dbReference>
<dbReference type="Proteomes" id="UP000594263">
    <property type="component" value="Unplaced"/>
</dbReference>
<evidence type="ECO:0000256" key="6">
    <source>
        <dbReference type="ARBA" id="ARBA00024343"/>
    </source>
</evidence>
<evidence type="ECO:0000256" key="3">
    <source>
        <dbReference type="ARBA" id="ARBA00023125"/>
    </source>
</evidence>
<comment type="similarity">
    <text evidence="6">Belongs to the AP2/ERF transcription factor family. ERF subfamily.</text>
</comment>
<reference evidence="9" key="1">
    <citation type="submission" date="2021-01" db="UniProtKB">
        <authorList>
            <consortium name="EnsemblPlants"/>
        </authorList>
    </citation>
    <scope>IDENTIFICATION</scope>
</reference>
<evidence type="ECO:0000256" key="7">
    <source>
        <dbReference type="SAM" id="MobiDB-lite"/>
    </source>
</evidence>
<evidence type="ECO:0000256" key="4">
    <source>
        <dbReference type="ARBA" id="ARBA00023163"/>
    </source>
</evidence>
<name>A0A7N0U9F0_KALFE</name>
<protein>
    <recommendedName>
        <fullName evidence="8">AP2/ERF domain-containing protein</fullName>
    </recommendedName>
</protein>
<keyword evidence="5" id="KW-0539">Nucleus</keyword>
<dbReference type="FunFam" id="3.30.730.10:FF:000005">
    <property type="entry name" value="ethylene-responsive transcription factor RAP2-11"/>
    <property type="match status" value="1"/>
</dbReference>
<evidence type="ECO:0000256" key="1">
    <source>
        <dbReference type="ARBA" id="ARBA00004123"/>
    </source>
</evidence>
<dbReference type="GO" id="GO:0005634">
    <property type="term" value="C:nucleus"/>
    <property type="evidence" value="ECO:0007669"/>
    <property type="project" value="UniProtKB-SubCell"/>
</dbReference>
<dbReference type="Gramene" id="Kaladp0058s0552.1.v1.1">
    <property type="protein sequence ID" value="Kaladp0058s0552.1.v1.1.CDS.1"/>
    <property type="gene ID" value="Kaladp0058s0552.v1.1"/>
</dbReference>
<dbReference type="InterPro" id="IPR036955">
    <property type="entry name" value="AP2/ERF_dom_sf"/>
</dbReference>
<feature type="compositionally biased region" description="Basic residues" evidence="7">
    <location>
        <begin position="12"/>
        <end position="25"/>
    </location>
</feature>
<evidence type="ECO:0000313" key="10">
    <source>
        <dbReference type="Proteomes" id="UP000594263"/>
    </source>
</evidence>
<proteinExistence type="inferred from homology"/>
<keyword evidence="2" id="KW-0805">Transcription regulation</keyword>
<dbReference type="SUPFAM" id="SSF54171">
    <property type="entry name" value="DNA-binding domain"/>
    <property type="match status" value="1"/>
</dbReference>
<feature type="domain" description="AP2/ERF" evidence="8">
    <location>
        <begin position="24"/>
        <end position="81"/>
    </location>
</feature>
<dbReference type="GO" id="GO:0003700">
    <property type="term" value="F:DNA-binding transcription factor activity"/>
    <property type="evidence" value="ECO:0007669"/>
    <property type="project" value="InterPro"/>
</dbReference>
<dbReference type="PANTHER" id="PTHR31194">
    <property type="entry name" value="SHN SHINE , DNA BINDING / TRANSCRIPTION FACTOR"/>
    <property type="match status" value="1"/>
</dbReference>
<dbReference type="InterPro" id="IPR001471">
    <property type="entry name" value="AP2/ERF_dom"/>
</dbReference>
<dbReference type="InterPro" id="IPR050913">
    <property type="entry name" value="AP2/ERF_ERF"/>
</dbReference>
<dbReference type="PROSITE" id="PS51032">
    <property type="entry name" value="AP2_ERF"/>
    <property type="match status" value="1"/>
</dbReference>
<evidence type="ECO:0000313" key="9">
    <source>
        <dbReference type="EnsemblPlants" id="Kaladp0058s0552.1.v1.1.CDS.1"/>
    </source>
</evidence>
<feature type="region of interest" description="Disordered" evidence="7">
    <location>
        <begin position="1"/>
        <end position="25"/>
    </location>
</feature>
<dbReference type="Gene3D" id="3.30.730.10">
    <property type="entry name" value="AP2/ERF domain"/>
    <property type="match status" value="1"/>
</dbReference>
<evidence type="ECO:0000256" key="2">
    <source>
        <dbReference type="ARBA" id="ARBA00023015"/>
    </source>
</evidence>
<dbReference type="InterPro" id="IPR016177">
    <property type="entry name" value="DNA-bd_dom_sf"/>
</dbReference>
<dbReference type="AlphaFoldDB" id="A0A7N0U9F0"/>
<evidence type="ECO:0000256" key="5">
    <source>
        <dbReference type="ARBA" id="ARBA00023242"/>
    </source>
</evidence>
<sequence>MGVPSQPTIIKSAKKKASSRGHHKYVGVRQRPSGRWVAEIKDSLQKVRLWLGTFDTAEDAARAYDEAARSLRGANARTNFELPPQMKNGRGGFLRPLTEWAEPFSFELECGTSDDARGGLIAALKAKLLDGKGADGAVSLPHMSGSSRIKANHDTGLLRKHVDGPKMRQQTTDRIAQSIIINPNPPTPVQDSCLLKFSKSDMPIDHDDHDDLIASAAAQWADQANHTAQLENVVWPLADPWNNTQMTMSHFHQEESLFLSHSNGNSSGSSAGWPLAVTTDTSAQFSYHNQCDPVELAPSVIDAACIWPEQQFAQSENNNAWGCSASGSFDQLLYLSSMLL</sequence>